<dbReference type="Gene3D" id="3.40.50.300">
    <property type="entry name" value="P-loop containing nucleotide triphosphate hydrolases"/>
    <property type="match status" value="1"/>
</dbReference>
<proteinExistence type="predicted"/>
<dbReference type="Gene3D" id="3.40.1360.10">
    <property type="match status" value="1"/>
</dbReference>
<feature type="region of interest" description="Disordered" evidence="1">
    <location>
        <begin position="43"/>
        <end position="64"/>
    </location>
</feature>
<dbReference type="Proteomes" id="UP000480425">
    <property type="component" value="Unassembled WGS sequence"/>
</dbReference>
<dbReference type="EMBL" id="VZCB01000057">
    <property type="protein sequence ID" value="MQN80748.1"/>
    <property type="molecule type" value="Genomic_DNA"/>
</dbReference>
<dbReference type="GO" id="GO:0006260">
    <property type="term" value="P:DNA replication"/>
    <property type="evidence" value="ECO:0007669"/>
    <property type="project" value="InterPro"/>
</dbReference>
<evidence type="ECO:0000313" key="3">
    <source>
        <dbReference type="EMBL" id="MQN80748.1"/>
    </source>
</evidence>
<dbReference type="GO" id="GO:0005524">
    <property type="term" value="F:ATP binding"/>
    <property type="evidence" value="ECO:0007669"/>
    <property type="project" value="InterPro"/>
</dbReference>
<dbReference type="InterPro" id="IPR027417">
    <property type="entry name" value="P-loop_NTPase"/>
</dbReference>
<dbReference type="CDD" id="cd01029">
    <property type="entry name" value="TOPRIM_primases"/>
    <property type="match status" value="1"/>
</dbReference>
<dbReference type="InterPro" id="IPR034154">
    <property type="entry name" value="TOPRIM_DnaG/twinkle"/>
</dbReference>
<gene>
    <name evidence="3" type="ORF">F7D73_07230</name>
</gene>
<organism evidence="3 4">
    <name type="scientific">Segatella copri</name>
    <dbReference type="NCBI Taxonomy" id="165179"/>
    <lineage>
        <taxon>Bacteria</taxon>
        <taxon>Pseudomonadati</taxon>
        <taxon>Bacteroidota</taxon>
        <taxon>Bacteroidia</taxon>
        <taxon>Bacteroidales</taxon>
        <taxon>Prevotellaceae</taxon>
        <taxon>Segatella</taxon>
    </lineage>
</organism>
<dbReference type="SUPFAM" id="SSF56731">
    <property type="entry name" value="DNA primase core"/>
    <property type="match status" value="1"/>
</dbReference>
<evidence type="ECO:0000256" key="1">
    <source>
        <dbReference type="SAM" id="MobiDB-lite"/>
    </source>
</evidence>
<accession>A0A6G1U1Q4</accession>
<name>A0A6G1U1Q4_9BACT</name>
<dbReference type="Pfam" id="PF13155">
    <property type="entry name" value="Toprim_2"/>
    <property type="match status" value="1"/>
</dbReference>
<sequence>MKQEDCHNEKPRYYATDFPEIKEKIPDEKRKLYLEYEQQHNGIAQKASDDIDATNENSGNPEEQPVNLKNLQAITTDAIKQITKGGLDVQVTCPKCSSRRCFVKRSNGYFHCWRCNCSGMLEEMKALNHQESSRIDGAYYARASKQKANQQKDKNYVPMVSSDYKEINEEVRSWLYPIYPLESDEERQQFLEHFHSPQLAITCPKARPLLQPKEIEALQNQVKSYIQAMKLDPETVKKAGVMCAYMHKKADDGKSEDPHGITLVPAIAYCNYLDGKIINVKFRSVVLNPITGEWSKDFAQESPTKPCAPYGIDSINPIRPDAEPVSQLIITEGEKDRLTLMSCGFPYVLSIANGAQTNIDESHEAFEEWIAQVEEIIICGDTDRPGRGMVKALLNAYTARAKVVHLSGNRKDISDVYAAFGANEVRRIIQEAEDVAAQDIYDLHQHEPDILEVMMGNYDKGYDVGMGMLTDRIFHPTSDGGLIILTGIPNSGKTDFLNCMMAHLMFQRQKRVAFFSFEKPVKAKHVREIARVALGVEDTASMDQTMEERDAREVNSKVISYLTQHMVDFDTKTRLPDSDYFIAMAERDMRKHGLDFLVIDPYVFIDMTEGGSRATETEKVRLMLTKLQAWSRARRVWTIVVAHPRIQYKDGHESFPPLDIYSIAGSAQWANLADFLFTVRRMNKPEEGKSYTIVEMLKVRDQEFCQPGKVLYVRQPCGRYDERDSEEDCIAERLQRKILPKDVEPWAV</sequence>
<dbReference type="AlphaFoldDB" id="A0A6G1U1Q4"/>
<dbReference type="PANTHER" id="PTHR12873">
    <property type="entry name" value="T7-LIKE MITOCHONDRIAL DNA HELICASE"/>
    <property type="match status" value="1"/>
</dbReference>
<reference evidence="3 4" key="1">
    <citation type="submission" date="2019-09" db="EMBL/GenBank/DDBJ databases">
        <title>Distinct polysaccharide growth profiles of human intestinal Prevotella copri isolates.</title>
        <authorList>
            <person name="Fehlner-Peach H."/>
            <person name="Magnabosco C."/>
            <person name="Raghavan V."/>
            <person name="Scher J.U."/>
            <person name="Tett A."/>
            <person name="Cox L.M."/>
            <person name="Gottsegen C."/>
            <person name="Watters A."/>
            <person name="Wiltshire- Gordon J.D."/>
            <person name="Segata N."/>
            <person name="Bonneau R."/>
            <person name="Littman D.R."/>
        </authorList>
    </citation>
    <scope>NUCLEOTIDE SEQUENCE [LARGE SCALE GENOMIC DNA]</scope>
    <source>
        <strain evidence="4">iA622</strain>
    </source>
</reference>
<feature type="compositionally biased region" description="Polar residues" evidence="1">
    <location>
        <begin position="54"/>
        <end position="64"/>
    </location>
</feature>
<dbReference type="SUPFAM" id="SSF52540">
    <property type="entry name" value="P-loop containing nucleoside triphosphate hydrolases"/>
    <property type="match status" value="1"/>
</dbReference>
<protein>
    <submittedName>
        <fullName evidence="3">AAA family ATPase</fullName>
    </submittedName>
</protein>
<dbReference type="Pfam" id="PF03796">
    <property type="entry name" value="DnaB_C"/>
    <property type="match status" value="1"/>
</dbReference>
<evidence type="ECO:0000259" key="2">
    <source>
        <dbReference type="PROSITE" id="PS51199"/>
    </source>
</evidence>
<dbReference type="InterPro" id="IPR007694">
    <property type="entry name" value="DNA_helicase_DnaB-like_C"/>
</dbReference>
<dbReference type="InterPro" id="IPR027032">
    <property type="entry name" value="Twinkle-like"/>
</dbReference>
<evidence type="ECO:0000313" key="4">
    <source>
        <dbReference type="Proteomes" id="UP000480425"/>
    </source>
</evidence>
<feature type="domain" description="SF4 helicase" evidence="2">
    <location>
        <begin position="455"/>
        <end position="728"/>
    </location>
</feature>
<dbReference type="GO" id="GO:0003697">
    <property type="term" value="F:single-stranded DNA binding"/>
    <property type="evidence" value="ECO:0007669"/>
    <property type="project" value="InterPro"/>
</dbReference>
<dbReference type="PROSITE" id="PS51199">
    <property type="entry name" value="SF4_HELICASE"/>
    <property type="match status" value="1"/>
</dbReference>
<dbReference type="PANTHER" id="PTHR12873:SF0">
    <property type="entry name" value="TWINKLE MTDNA HELICASE"/>
    <property type="match status" value="1"/>
</dbReference>
<dbReference type="GO" id="GO:0043139">
    <property type="term" value="F:5'-3' DNA helicase activity"/>
    <property type="evidence" value="ECO:0007669"/>
    <property type="project" value="InterPro"/>
</dbReference>
<dbReference type="RefSeq" id="WP_153123484.1">
    <property type="nucleotide sequence ID" value="NZ_VZCB01000057.1"/>
</dbReference>
<dbReference type="OrthoDB" id="1038270at2"/>
<comment type="caution">
    <text evidence="3">The sequence shown here is derived from an EMBL/GenBank/DDBJ whole genome shotgun (WGS) entry which is preliminary data.</text>
</comment>